<organism evidence="1 2">
    <name type="scientific">Aliiglaciecola lipolytica E3</name>
    <dbReference type="NCBI Taxonomy" id="1127673"/>
    <lineage>
        <taxon>Bacteria</taxon>
        <taxon>Pseudomonadati</taxon>
        <taxon>Pseudomonadota</taxon>
        <taxon>Gammaproteobacteria</taxon>
        <taxon>Alteromonadales</taxon>
        <taxon>Alteromonadaceae</taxon>
        <taxon>Aliiglaciecola</taxon>
    </lineage>
</organism>
<dbReference type="OrthoDB" id="6368944at2"/>
<dbReference type="EMBL" id="BAEN01000041">
    <property type="protein sequence ID" value="GAC14712.1"/>
    <property type="molecule type" value="Genomic_DNA"/>
</dbReference>
<dbReference type="STRING" id="1127673.GLIP_2084"/>
<evidence type="ECO:0000313" key="1">
    <source>
        <dbReference type="EMBL" id="GAC14712.1"/>
    </source>
</evidence>
<evidence type="ECO:0000313" key="2">
    <source>
        <dbReference type="Proteomes" id="UP000006334"/>
    </source>
</evidence>
<sequence length="249" mass="29197">MIQHTDHLSVWELAHRWHEVDPNLTNPESLPLNIQDTIRFLCKACIRCEISVSNETGIVQKNPNNVVDFELYLDMNLDEDYESLSVEEQEKLEINYEGYIHSYGLRHRKLVEEFDKTYLTRKYDRTVLEKVHIDRLILLKFCSINGVTPPNFWFSQKELEQFQEGGIDEVTKGSRTQSDIDSFWSSLNHKQQARIMTREVAKILWKDDPMLSIVALEKHADIQKYGMSAPYGGKHTIRNWIKDLKPSKS</sequence>
<name>K6Y932_9ALTE</name>
<dbReference type="RefSeq" id="WP_008844528.1">
    <property type="nucleotide sequence ID" value="NZ_BAEN01000041.1"/>
</dbReference>
<keyword evidence="2" id="KW-1185">Reference proteome</keyword>
<dbReference type="Proteomes" id="UP000006334">
    <property type="component" value="Unassembled WGS sequence"/>
</dbReference>
<dbReference type="AlphaFoldDB" id="K6Y932"/>
<accession>K6Y932</accession>
<protein>
    <submittedName>
        <fullName evidence="1">Uncharacterized protein</fullName>
    </submittedName>
</protein>
<reference evidence="1 2" key="1">
    <citation type="journal article" date="2017" name="Antonie Van Leeuwenhoek">
        <title>Rhizobium rhizosphaerae sp. nov., a novel species isolated from rice rhizosphere.</title>
        <authorList>
            <person name="Zhao J.J."/>
            <person name="Zhang J."/>
            <person name="Zhang R.J."/>
            <person name="Zhang C.W."/>
            <person name="Yin H.Q."/>
            <person name="Zhang X.X."/>
        </authorList>
    </citation>
    <scope>NUCLEOTIDE SEQUENCE [LARGE SCALE GENOMIC DNA]</scope>
    <source>
        <strain evidence="1 2">E3</strain>
    </source>
</reference>
<comment type="caution">
    <text evidence="1">The sequence shown here is derived from an EMBL/GenBank/DDBJ whole genome shotgun (WGS) entry which is preliminary data.</text>
</comment>
<proteinExistence type="predicted"/>
<gene>
    <name evidence="1" type="ORF">GLIP_2084</name>
</gene>